<gene>
    <name evidence="2" type="ORF">SDC9_122694</name>
</gene>
<evidence type="ECO:0000259" key="1">
    <source>
        <dbReference type="Pfam" id="PF13464"/>
    </source>
</evidence>
<sequence length="108" mass="11209">MTITAGTDTTNAIDVNIIDATEPLTLEFTAKDRVWVGVMVNGAYVYQGTLATGESQSTQIAANVPNAVVTIGAASNISIKANGEDVPVNAGENNLSPKNVNLAIQYAE</sequence>
<name>A0A645CFK1_9ZZZZ</name>
<accession>A0A645CFK1</accession>
<proteinExistence type="predicted"/>
<feature type="domain" description="Cytoskeleton protein RodZ-like C-terminal" evidence="1">
    <location>
        <begin position="28"/>
        <end position="92"/>
    </location>
</feature>
<dbReference type="InterPro" id="IPR025194">
    <property type="entry name" value="RodZ-like_C"/>
</dbReference>
<comment type="caution">
    <text evidence="2">The sequence shown here is derived from an EMBL/GenBank/DDBJ whole genome shotgun (WGS) entry which is preliminary data.</text>
</comment>
<dbReference type="EMBL" id="VSSQ01026802">
    <property type="protein sequence ID" value="MPM75700.1"/>
    <property type="molecule type" value="Genomic_DNA"/>
</dbReference>
<evidence type="ECO:0000313" key="2">
    <source>
        <dbReference type="EMBL" id="MPM75700.1"/>
    </source>
</evidence>
<organism evidence="2">
    <name type="scientific">bioreactor metagenome</name>
    <dbReference type="NCBI Taxonomy" id="1076179"/>
    <lineage>
        <taxon>unclassified sequences</taxon>
        <taxon>metagenomes</taxon>
        <taxon>ecological metagenomes</taxon>
    </lineage>
</organism>
<dbReference type="Pfam" id="PF13464">
    <property type="entry name" value="RodZ_C"/>
    <property type="match status" value="1"/>
</dbReference>
<protein>
    <recommendedName>
        <fullName evidence="1">Cytoskeleton protein RodZ-like C-terminal domain-containing protein</fullName>
    </recommendedName>
</protein>
<dbReference type="AlphaFoldDB" id="A0A645CFK1"/>
<reference evidence="2" key="1">
    <citation type="submission" date="2019-08" db="EMBL/GenBank/DDBJ databases">
        <authorList>
            <person name="Kucharzyk K."/>
            <person name="Murdoch R.W."/>
            <person name="Higgins S."/>
            <person name="Loffler F."/>
        </authorList>
    </citation>
    <scope>NUCLEOTIDE SEQUENCE</scope>
</reference>